<gene>
    <name evidence="1" type="ordered locus">Mchl_5424</name>
</gene>
<evidence type="ECO:0000313" key="2">
    <source>
        <dbReference type="Proteomes" id="UP000002385"/>
    </source>
</evidence>
<organism evidence="1 2">
    <name type="scientific">Methylorubrum extorquens (strain CM4 / NCIMB 13688)</name>
    <name type="common">Methylobacterium extorquens</name>
    <dbReference type="NCBI Taxonomy" id="440085"/>
    <lineage>
        <taxon>Bacteria</taxon>
        <taxon>Pseudomonadati</taxon>
        <taxon>Pseudomonadota</taxon>
        <taxon>Alphaproteobacteria</taxon>
        <taxon>Hyphomicrobiales</taxon>
        <taxon>Methylobacteriaceae</taxon>
        <taxon>Methylorubrum</taxon>
    </lineage>
</organism>
<name>B7L2X1_METC4</name>
<keyword evidence="1" id="KW-0614">Plasmid</keyword>
<dbReference type="EMBL" id="CP001299">
    <property type="protein sequence ID" value="ACK86179.1"/>
    <property type="molecule type" value="Genomic_DNA"/>
</dbReference>
<protein>
    <submittedName>
        <fullName evidence="1">Uncharacterized protein</fullName>
    </submittedName>
</protein>
<dbReference type="HOGENOM" id="CLU_2862637_0_0_5"/>
<sequence length="64" mass="6978">MSGAVGAGTRAELQRCLCIAWHDHHAVVGKPEEEQVGPVKVLETTMFEGAGFWLLRLGTPRTCE</sequence>
<dbReference type="AlphaFoldDB" id="B7L2X1"/>
<geneLocation type="plasmid" evidence="1 2">
    <name>pCMU01</name>
</geneLocation>
<reference evidence="1 2" key="2">
    <citation type="journal article" date="2012" name="J. Bacteriol.">
        <title>Complete genome sequences of six strains of the genus Methylobacterium.</title>
        <authorList>
            <person name="Marx C.J."/>
            <person name="Bringel F."/>
            <person name="Chistoserdova L."/>
            <person name="Moulin L."/>
            <person name="Farhan Ul Haque M."/>
            <person name="Fleischman D.E."/>
            <person name="Gruffaz C."/>
            <person name="Jourand P."/>
            <person name="Knief C."/>
            <person name="Lee M.C."/>
            <person name="Muller E.E."/>
            <person name="Nadalig T."/>
            <person name="Peyraud R."/>
            <person name="Roselli S."/>
            <person name="Russ L."/>
            <person name="Goodwin L.A."/>
            <person name="Ivanova N."/>
            <person name="Kyrpides N."/>
            <person name="Lajus A."/>
            <person name="Land M.L."/>
            <person name="Medigue C."/>
            <person name="Mikhailova N."/>
            <person name="Nolan M."/>
            <person name="Woyke T."/>
            <person name="Stolyar S."/>
            <person name="Vorholt J.A."/>
            <person name="Vuilleumier S."/>
        </authorList>
    </citation>
    <scope>NUCLEOTIDE SEQUENCE [LARGE SCALE GENOMIC DNA]</scope>
    <source>
        <strain evidence="2">CM4 / NCIMB 13688</strain>
        <plasmid evidence="1 2">pCMU01</plasmid>
    </source>
</reference>
<evidence type="ECO:0000313" key="1">
    <source>
        <dbReference type="EMBL" id="ACK86179.1"/>
    </source>
</evidence>
<dbReference type="KEGG" id="mch:Mchl_5424"/>
<accession>B7L2X1</accession>
<proteinExistence type="predicted"/>
<reference evidence="1 2" key="1">
    <citation type="submission" date="2008-12" db="EMBL/GenBank/DDBJ databases">
        <title>Complete sequence of plasmid1 of Methylobacterium chloromethanicum CM4.</title>
        <authorList>
            <consortium name="US DOE Joint Genome Institute"/>
            <person name="Lucas S."/>
            <person name="Copeland A."/>
            <person name="Lapidus A."/>
            <person name="Glavina del Rio T."/>
            <person name="Dalin E."/>
            <person name="Tice H."/>
            <person name="Bruce D."/>
            <person name="Goodwin L."/>
            <person name="Pitluck S."/>
            <person name="Chertkov O."/>
            <person name="Brettin T."/>
            <person name="Detter J.C."/>
            <person name="Han C."/>
            <person name="Larimer F."/>
            <person name="Land M."/>
            <person name="Hauser L."/>
            <person name="Kyrpides N."/>
            <person name="Mikhailova N."/>
            <person name="Marx C."/>
            <person name="Richardson P."/>
        </authorList>
    </citation>
    <scope>NUCLEOTIDE SEQUENCE [LARGE SCALE GENOMIC DNA]</scope>
    <source>
        <strain evidence="2">CM4 / NCIMB 13688</strain>
        <plasmid evidence="1 2">pCMU01</plasmid>
    </source>
</reference>
<dbReference type="Proteomes" id="UP000002385">
    <property type="component" value="Plasmid pCMU01"/>
</dbReference>